<organism evidence="1 2">
    <name type="scientific">Neolentinus lepideus HHB14362 ss-1</name>
    <dbReference type="NCBI Taxonomy" id="1314782"/>
    <lineage>
        <taxon>Eukaryota</taxon>
        <taxon>Fungi</taxon>
        <taxon>Dikarya</taxon>
        <taxon>Basidiomycota</taxon>
        <taxon>Agaricomycotina</taxon>
        <taxon>Agaricomycetes</taxon>
        <taxon>Gloeophyllales</taxon>
        <taxon>Gloeophyllaceae</taxon>
        <taxon>Neolentinus</taxon>
    </lineage>
</organism>
<dbReference type="OrthoDB" id="3267144at2759"/>
<sequence>MVGTKQYMPFRGSALLRFERSTLHEHRGTRTVVLRLVKFLTPLERADHMDDLAFSRTAMPRKEGLY</sequence>
<proteinExistence type="predicted"/>
<dbReference type="EMBL" id="KV425574">
    <property type="protein sequence ID" value="KZT25090.1"/>
    <property type="molecule type" value="Genomic_DNA"/>
</dbReference>
<name>A0A165SFQ8_9AGAM</name>
<dbReference type="Proteomes" id="UP000076761">
    <property type="component" value="Unassembled WGS sequence"/>
</dbReference>
<evidence type="ECO:0000313" key="1">
    <source>
        <dbReference type="EMBL" id="KZT25090.1"/>
    </source>
</evidence>
<gene>
    <name evidence="1" type="ORF">NEOLEDRAFT_1178832</name>
</gene>
<keyword evidence="2" id="KW-1185">Reference proteome</keyword>
<dbReference type="AlphaFoldDB" id="A0A165SFQ8"/>
<reference evidence="1 2" key="1">
    <citation type="journal article" date="2016" name="Mol. Biol. Evol.">
        <title>Comparative Genomics of Early-Diverging Mushroom-Forming Fungi Provides Insights into the Origins of Lignocellulose Decay Capabilities.</title>
        <authorList>
            <person name="Nagy L.G."/>
            <person name="Riley R."/>
            <person name="Tritt A."/>
            <person name="Adam C."/>
            <person name="Daum C."/>
            <person name="Floudas D."/>
            <person name="Sun H."/>
            <person name="Yadav J.S."/>
            <person name="Pangilinan J."/>
            <person name="Larsson K.H."/>
            <person name="Matsuura K."/>
            <person name="Barry K."/>
            <person name="Labutti K."/>
            <person name="Kuo R."/>
            <person name="Ohm R.A."/>
            <person name="Bhattacharya S.S."/>
            <person name="Shirouzu T."/>
            <person name="Yoshinaga Y."/>
            <person name="Martin F.M."/>
            <person name="Grigoriev I.V."/>
            <person name="Hibbett D.S."/>
        </authorList>
    </citation>
    <scope>NUCLEOTIDE SEQUENCE [LARGE SCALE GENOMIC DNA]</scope>
    <source>
        <strain evidence="1 2">HHB14362 ss-1</strain>
    </source>
</reference>
<accession>A0A165SFQ8</accession>
<evidence type="ECO:0000313" key="2">
    <source>
        <dbReference type="Proteomes" id="UP000076761"/>
    </source>
</evidence>
<protein>
    <submittedName>
        <fullName evidence="1">Uncharacterized protein</fullName>
    </submittedName>
</protein>
<dbReference type="InParanoid" id="A0A165SFQ8"/>